<organism evidence="2 3">
    <name type="scientific">Microbacterium galbinum</name>
    <dbReference type="NCBI Taxonomy" id="2851646"/>
    <lineage>
        <taxon>Bacteria</taxon>
        <taxon>Bacillati</taxon>
        <taxon>Actinomycetota</taxon>
        <taxon>Actinomycetes</taxon>
        <taxon>Micrococcales</taxon>
        <taxon>Microbacteriaceae</taxon>
        <taxon>Microbacterium</taxon>
    </lineage>
</organism>
<proteinExistence type="predicted"/>
<accession>A0ABY4IJP7</accession>
<gene>
    <name evidence="2" type="ORF">KV396_00210</name>
</gene>
<sequence length="157" mass="16416">MVDVRGTLTDFGLQTLAAKDPRVIFTASSAGTLGRRLFSSDPISVIPAADGSFTVDLQPTDGIVPEVWYEVSIEHLNASGKFTHYDVLGYKLFVPFVGGDIGDMPDAPLSPQTVLVSLAPPPAGYVGWYLNAPGPGEDPGDPNDPASSGTGILEIVS</sequence>
<evidence type="ECO:0000256" key="1">
    <source>
        <dbReference type="SAM" id="MobiDB-lite"/>
    </source>
</evidence>
<feature type="region of interest" description="Disordered" evidence="1">
    <location>
        <begin position="131"/>
        <end position="157"/>
    </location>
</feature>
<keyword evidence="3" id="KW-1185">Reference proteome</keyword>
<protein>
    <submittedName>
        <fullName evidence="2">Uncharacterized protein</fullName>
    </submittedName>
</protein>
<name>A0ABY4IJP7_9MICO</name>
<dbReference type="Proteomes" id="UP000831963">
    <property type="component" value="Chromosome"/>
</dbReference>
<evidence type="ECO:0000313" key="3">
    <source>
        <dbReference type="Proteomes" id="UP000831963"/>
    </source>
</evidence>
<evidence type="ECO:0000313" key="2">
    <source>
        <dbReference type="EMBL" id="UPL13006.1"/>
    </source>
</evidence>
<dbReference type="RefSeq" id="WP_247956447.1">
    <property type="nucleotide sequence ID" value="NZ_CP078077.1"/>
</dbReference>
<reference evidence="2 3" key="1">
    <citation type="submission" date="2021-06" db="EMBL/GenBank/DDBJ databases">
        <title>Genome-based taxonomic framework of Microbacterium strains isolated from marine environment, the description of four new species and reclassification of four preexisting species.</title>
        <authorList>
            <person name="Lee S.D."/>
            <person name="Kim S.-M."/>
            <person name="Byeon Y.-S."/>
            <person name="Yang H.L."/>
            <person name="Kim I.S."/>
        </authorList>
    </citation>
    <scope>NUCLEOTIDE SEQUENCE [LARGE SCALE GENOMIC DNA]</scope>
    <source>
        <strain evidence="2 3">SSW1-36</strain>
    </source>
</reference>
<dbReference type="EMBL" id="CP078077">
    <property type="protein sequence ID" value="UPL13006.1"/>
    <property type="molecule type" value="Genomic_DNA"/>
</dbReference>